<dbReference type="Gene3D" id="3.40.228.10">
    <property type="entry name" value="Dimethylsulfoxide Reductase, domain 2"/>
    <property type="match status" value="1"/>
</dbReference>
<dbReference type="InterPro" id="IPR006656">
    <property type="entry name" value="Mopterin_OxRdtase"/>
</dbReference>
<accession>A0A7T0C347</accession>
<dbReference type="InterPro" id="IPR006657">
    <property type="entry name" value="MoPterin_dinucl-bd_dom"/>
</dbReference>
<dbReference type="GO" id="GO:0051539">
    <property type="term" value="F:4 iron, 4 sulfur cluster binding"/>
    <property type="evidence" value="ECO:0007669"/>
    <property type="project" value="InterPro"/>
</dbReference>
<evidence type="ECO:0000313" key="6">
    <source>
        <dbReference type="EMBL" id="QPJ65636.1"/>
    </source>
</evidence>
<dbReference type="KEGG" id="nva:G3M78_09615"/>
<gene>
    <name evidence="6" type="ORF">G3M78_09615</name>
</gene>
<dbReference type="GO" id="GO:0008863">
    <property type="term" value="F:formate dehydrogenase (NAD+) activity"/>
    <property type="evidence" value="ECO:0007669"/>
    <property type="project" value="InterPro"/>
</dbReference>
<proteinExistence type="predicted"/>
<dbReference type="GO" id="GO:0045333">
    <property type="term" value="P:cellular respiration"/>
    <property type="evidence" value="ECO:0007669"/>
    <property type="project" value="UniProtKB-ARBA"/>
</dbReference>
<dbReference type="NCBIfam" id="TIGR01701">
    <property type="entry name" value="Fdhalpha-like"/>
    <property type="match status" value="1"/>
</dbReference>
<dbReference type="PANTHER" id="PTHR43105">
    <property type="entry name" value="RESPIRATORY NITRATE REDUCTASE"/>
    <property type="match status" value="1"/>
</dbReference>
<dbReference type="Gene3D" id="2.40.40.20">
    <property type="match status" value="1"/>
</dbReference>
<dbReference type="InterPro" id="IPR010046">
    <property type="entry name" value="Mopterin_OxRdtse_a_bac"/>
</dbReference>
<evidence type="ECO:0000256" key="3">
    <source>
        <dbReference type="ARBA" id="ARBA00023014"/>
    </source>
</evidence>
<evidence type="ECO:0000313" key="7">
    <source>
        <dbReference type="Proteomes" id="UP000594464"/>
    </source>
</evidence>
<keyword evidence="2" id="KW-0408">Iron</keyword>
<dbReference type="InterPro" id="IPR009010">
    <property type="entry name" value="Asp_de-COase-like_dom_sf"/>
</dbReference>
<evidence type="ECO:0000256" key="1">
    <source>
        <dbReference type="ARBA" id="ARBA00022723"/>
    </source>
</evidence>
<dbReference type="Proteomes" id="UP000594464">
    <property type="component" value="Chromosome"/>
</dbReference>
<evidence type="ECO:0000259" key="4">
    <source>
        <dbReference type="Pfam" id="PF00384"/>
    </source>
</evidence>
<feature type="domain" description="Molybdopterin oxidoreductase" evidence="4">
    <location>
        <begin position="107"/>
        <end position="476"/>
    </location>
</feature>
<dbReference type="Pfam" id="PF01568">
    <property type="entry name" value="Molydop_binding"/>
    <property type="match status" value="1"/>
</dbReference>
<dbReference type="AlphaFoldDB" id="A0A7T0C347"/>
<dbReference type="GO" id="GO:0030151">
    <property type="term" value="F:molybdenum ion binding"/>
    <property type="evidence" value="ECO:0007669"/>
    <property type="project" value="InterPro"/>
</dbReference>
<dbReference type="PIRSF" id="PIRSF000144">
    <property type="entry name" value="CbbBc"/>
    <property type="match status" value="1"/>
</dbReference>
<dbReference type="SUPFAM" id="SSF53706">
    <property type="entry name" value="Formate dehydrogenase/DMSO reductase, domains 1-3"/>
    <property type="match status" value="1"/>
</dbReference>
<keyword evidence="1" id="KW-0479">Metal-binding</keyword>
<dbReference type="Pfam" id="PF00384">
    <property type="entry name" value="Molybdopterin"/>
    <property type="match status" value="1"/>
</dbReference>
<dbReference type="PANTHER" id="PTHR43105:SF4">
    <property type="entry name" value="PROTEIN YDEP"/>
    <property type="match status" value="1"/>
</dbReference>
<dbReference type="GO" id="GO:0043546">
    <property type="term" value="F:molybdopterin cofactor binding"/>
    <property type="evidence" value="ECO:0007669"/>
    <property type="project" value="InterPro"/>
</dbReference>
<evidence type="ECO:0000256" key="2">
    <source>
        <dbReference type="ARBA" id="ARBA00023004"/>
    </source>
</evidence>
<dbReference type="Gene3D" id="3.40.50.740">
    <property type="match status" value="1"/>
</dbReference>
<dbReference type="EMBL" id="CP048620">
    <property type="protein sequence ID" value="QPJ65636.1"/>
    <property type="molecule type" value="Genomic_DNA"/>
</dbReference>
<dbReference type="InterPro" id="IPR050123">
    <property type="entry name" value="Prok_molybdopt-oxidoreductase"/>
</dbReference>
<evidence type="ECO:0000259" key="5">
    <source>
        <dbReference type="Pfam" id="PF01568"/>
    </source>
</evidence>
<dbReference type="SUPFAM" id="SSF50692">
    <property type="entry name" value="ADC-like"/>
    <property type="match status" value="1"/>
</dbReference>
<organism evidence="6 7">
    <name type="scientific">Candidatus Nitrohelix vancouverensis</name>
    <dbReference type="NCBI Taxonomy" id="2705534"/>
    <lineage>
        <taxon>Bacteria</taxon>
        <taxon>Pseudomonadati</taxon>
        <taxon>Nitrospinota/Tectimicrobiota group</taxon>
        <taxon>Nitrospinota</taxon>
        <taxon>Nitrospinia</taxon>
        <taxon>Nitrospinales</taxon>
        <taxon>Nitrospinaceae</taxon>
        <taxon>Candidatus Nitrohelix</taxon>
    </lineage>
</organism>
<keyword evidence="3" id="KW-0411">Iron-sulfur</keyword>
<reference evidence="7" key="1">
    <citation type="submission" date="2020-02" db="EMBL/GenBank/DDBJ databases">
        <title>Genomic and physiological characterization of two novel Nitrospinaceae genera.</title>
        <authorList>
            <person name="Mueller A.J."/>
            <person name="Jung M.-Y."/>
            <person name="Strachan C.R."/>
            <person name="Herbold C.W."/>
            <person name="Kirkegaard R.H."/>
            <person name="Daims H."/>
        </authorList>
    </citation>
    <scope>NUCLEOTIDE SEQUENCE [LARGE SCALE GENOMIC DNA]</scope>
</reference>
<feature type="domain" description="Molybdopterin dinucleotide-binding" evidence="5">
    <location>
        <begin position="626"/>
        <end position="726"/>
    </location>
</feature>
<name>A0A7T0C347_9BACT</name>
<dbReference type="GO" id="GO:0016020">
    <property type="term" value="C:membrane"/>
    <property type="evidence" value="ECO:0007669"/>
    <property type="project" value="TreeGrafter"/>
</dbReference>
<sequence length="733" mass="80380">MTDFVPKTPGGWGAIGFSLKMANRAGGLFPMMKALMSKNSCKSCALGMGGQKGGMTDEKRMFPAVCNKSFMAQASDMQGGLPKDFFTAHSVAQLETWDPRQLELSGRLTEPVIHEDGASHYRRISWEEAFDRVASELKACPADRAFFYSSGRSSNEAAFLLQIFARIFGTNNVNNCSYFCHQASGVGLAQTLGTSTATVQLEDLDKTDLIFLIGANPASNHPRFMKTLMQIRRRGGKVIVVNPAREPGLLKFSVPSDPLSLLFGSDIATDYLQPHIGGDLALFKGIAKAVLELGAENASAMEQSFINDHTENYDAFKNDLEGSSWEELETASGLSREQMEATARHYVDGKNVVFAWAMGITHHLHGVNTIHSIVNLALMRQMTGRPHAGLLPLRGHSNVQGVGSMGFVPQLKSAFMDNLQQNYGFSPPAQTGMDTLACIEAAAKGGIDFAWNLGGNLYGSAPDSQFARAALSKINFSLYMNTTLNQGHFLGRGKTTLILPIRARDEEPAPTTQESMFSFVRLSDGGLNRHPQAKSEIEIISAIGQKTNLPGPVSWKDLGDVKNIRSMIGSVVPGFEKMLEIDQSKSEFHISGRSLHTPQFPTQSGKARFQVCNLPGLKKKNSTLEFNLMTVRSEGQFNTVVYENHDNYRGINSRDVVMISLEDMEILQLKEGDRVTVTSATGRLENQRIVSFPIKTGNLMMYYPETNVLISREIDASSRTPAFKSVRVSLTKV</sequence>
<protein>
    <submittedName>
        <fullName evidence="6">FdhF/YdeP family oxidoreductase</fullName>
    </submittedName>
</protein>